<dbReference type="Proteomes" id="UP000198756">
    <property type="component" value="Unassembled WGS sequence"/>
</dbReference>
<evidence type="ECO:0000259" key="4">
    <source>
        <dbReference type="Pfam" id="PF11954"/>
    </source>
</evidence>
<feature type="region of interest" description="Disordered" evidence="1">
    <location>
        <begin position="388"/>
        <end position="421"/>
    </location>
</feature>
<gene>
    <name evidence="5" type="ORF">SAMN03080617_00725</name>
</gene>
<dbReference type="STRING" id="279824.SAMN03080617_00725"/>
<dbReference type="InterPro" id="IPR012338">
    <property type="entry name" value="Beta-lactam/transpept-like"/>
</dbReference>
<dbReference type="Gene3D" id="2.40.128.600">
    <property type="match status" value="1"/>
</dbReference>
<feature type="signal peptide" evidence="2">
    <location>
        <begin position="1"/>
        <end position="19"/>
    </location>
</feature>
<dbReference type="Gene3D" id="3.40.710.10">
    <property type="entry name" value="DD-peptidase/beta-lactamase superfamily"/>
    <property type="match status" value="1"/>
</dbReference>
<feature type="domain" description="Peptidase S12 Pab87-related C-terminal" evidence="4">
    <location>
        <begin position="409"/>
        <end position="504"/>
    </location>
</feature>
<accession>A0A1G5VVR0</accession>
<dbReference type="PANTHER" id="PTHR46825:SF15">
    <property type="entry name" value="BETA-LACTAMASE-RELATED DOMAIN-CONTAINING PROTEIN"/>
    <property type="match status" value="1"/>
</dbReference>
<evidence type="ECO:0000313" key="5">
    <source>
        <dbReference type="EMBL" id="SDA49516.1"/>
    </source>
</evidence>
<protein>
    <submittedName>
        <fullName evidence="5">CubicO group peptidase, beta-lactamase class C family</fullName>
    </submittedName>
</protein>
<reference evidence="6" key="1">
    <citation type="submission" date="2016-10" db="EMBL/GenBank/DDBJ databases">
        <authorList>
            <person name="Varghese N."/>
            <person name="Submissions S."/>
        </authorList>
    </citation>
    <scope>NUCLEOTIDE SEQUENCE [LARGE SCALE GENOMIC DNA]</scope>
    <source>
        <strain evidence="6">DSM 22703</strain>
    </source>
</reference>
<dbReference type="InterPro" id="IPR001466">
    <property type="entry name" value="Beta-lactam-related"/>
</dbReference>
<dbReference type="RefSeq" id="WP_092728574.1">
    <property type="nucleotide sequence ID" value="NZ_FMXE01000004.1"/>
</dbReference>
<dbReference type="AlphaFoldDB" id="A0A1G5VVR0"/>
<proteinExistence type="predicted"/>
<dbReference type="InterPro" id="IPR050491">
    <property type="entry name" value="AmpC-like"/>
</dbReference>
<dbReference type="InterPro" id="IPR021860">
    <property type="entry name" value="Peptidase_S12_Pab87-rel_C"/>
</dbReference>
<evidence type="ECO:0000256" key="2">
    <source>
        <dbReference type="SAM" id="SignalP"/>
    </source>
</evidence>
<keyword evidence="6" id="KW-1185">Reference proteome</keyword>
<dbReference type="Pfam" id="PF11954">
    <property type="entry name" value="DUF3471"/>
    <property type="match status" value="1"/>
</dbReference>
<dbReference type="SUPFAM" id="SSF56601">
    <property type="entry name" value="beta-lactamase/transpeptidase-like"/>
    <property type="match status" value="1"/>
</dbReference>
<dbReference type="OrthoDB" id="1522765at2"/>
<organism evidence="5 6">
    <name type="scientific">Algoriphagus alkaliphilus</name>
    <dbReference type="NCBI Taxonomy" id="279824"/>
    <lineage>
        <taxon>Bacteria</taxon>
        <taxon>Pseudomonadati</taxon>
        <taxon>Bacteroidota</taxon>
        <taxon>Cytophagia</taxon>
        <taxon>Cytophagales</taxon>
        <taxon>Cyclobacteriaceae</taxon>
        <taxon>Algoriphagus</taxon>
    </lineage>
</organism>
<keyword evidence="2" id="KW-0732">Signal</keyword>
<feature type="domain" description="Beta-lactamase-related" evidence="3">
    <location>
        <begin position="40"/>
        <end position="360"/>
    </location>
</feature>
<dbReference type="Pfam" id="PF00144">
    <property type="entry name" value="Beta-lactamase"/>
    <property type="match status" value="1"/>
</dbReference>
<name>A0A1G5VVR0_9BACT</name>
<feature type="chain" id="PRO_5011539910" evidence="2">
    <location>
        <begin position="20"/>
        <end position="604"/>
    </location>
</feature>
<evidence type="ECO:0000313" key="6">
    <source>
        <dbReference type="Proteomes" id="UP000198756"/>
    </source>
</evidence>
<dbReference type="EMBL" id="FMXE01000004">
    <property type="protein sequence ID" value="SDA49516.1"/>
    <property type="molecule type" value="Genomic_DNA"/>
</dbReference>
<sequence>MKYLPLFLLLFFTISYSFAQKKTSPDRFAGLDAELEKVLDTWKAAGFAVAVVEKDKIIYSKGFGHRDYENKVPVTPNTLFAIGSSSKAFTSGLLGILREDGNLSFDDSPIKHIPELRFYNNEMNNGITIKDLMTHRTGLPRHDLSWYYFTTQSRDSLMQRVQYQEPFAKVREKWYYNNFMFLTQGVIAERITGKSWEENIKEKFFDPLEMKASNAVIEGLKKGNDVSFGYEVKNDSIIKKMEYYDIAAMGPAGSINSSINEMSNWLIAWINGGKFKGNQILPEAYVKEAMSPQMIMANSIPDKEFPDMHLSNYGYGWMVSSYKGHYRVEHGGNINGFSANAAFFPMDSIGIVVLSNQNGSAIPGIVRNIISDRMLKVGKTDWNKIQKEKADEAKKQADAGRAQSSSIQKKGTKTSHIPAEFTGDYTHPGYGTVDVQFERDSLFATTPYEKVWLKHFHYNIFSLVGMENGKVDTTMVSPMQFNFRINNMGEIASLSFKAEPTIDAIEFKRKPKEIGVDKETLEKYAGDYDLSGQVVKFYLKEGNDTTLFLFVPGQPEYDLLSIGEDKFTLKIVEGFVIEFLKDDAGNIKEAKFTQPNGVFVAKKK</sequence>
<feature type="compositionally biased region" description="Basic and acidic residues" evidence="1">
    <location>
        <begin position="388"/>
        <end position="398"/>
    </location>
</feature>
<evidence type="ECO:0000256" key="1">
    <source>
        <dbReference type="SAM" id="MobiDB-lite"/>
    </source>
</evidence>
<dbReference type="PANTHER" id="PTHR46825">
    <property type="entry name" value="D-ALANYL-D-ALANINE-CARBOXYPEPTIDASE/ENDOPEPTIDASE AMPH"/>
    <property type="match status" value="1"/>
</dbReference>
<evidence type="ECO:0000259" key="3">
    <source>
        <dbReference type="Pfam" id="PF00144"/>
    </source>
</evidence>